<keyword evidence="1" id="KW-0812">Transmembrane</keyword>
<dbReference type="InterPro" id="IPR024490">
    <property type="entry name" value="DUF2759"/>
</dbReference>
<sequence length="57" mass="6283">MLLIIIFGLITLLAAYAVFRTVKEKNILGFLFAGAAFTVFGLFTFMTLLHSGYPTAH</sequence>
<evidence type="ECO:0000313" key="2">
    <source>
        <dbReference type="EMBL" id="MBP1080662.1"/>
    </source>
</evidence>
<keyword evidence="1" id="KW-0472">Membrane</keyword>
<comment type="caution">
    <text evidence="2">The sequence shown here is derived from an EMBL/GenBank/DDBJ whole genome shotgun (WGS) entry which is preliminary data.</text>
</comment>
<gene>
    <name evidence="2" type="ORF">JOC74_001150</name>
</gene>
<evidence type="ECO:0000313" key="3">
    <source>
        <dbReference type="Proteomes" id="UP000674416"/>
    </source>
</evidence>
<dbReference type="Pfam" id="PF10958">
    <property type="entry name" value="DUF2759"/>
    <property type="match status" value="1"/>
</dbReference>
<protein>
    <recommendedName>
        <fullName evidence="4">DUF2759 domain-containing protein</fullName>
    </recommendedName>
</protein>
<evidence type="ECO:0008006" key="4">
    <source>
        <dbReference type="Google" id="ProtNLM"/>
    </source>
</evidence>
<name>A0ABS4CSZ3_9BACI</name>
<dbReference type="EMBL" id="JAFDST010000001">
    <property type="protein sequence ID" value="MBP1080662.1"/>
    <property type="molecule type" value="Genomic_DNA"/>
</dbReference>
<keyword evidence="1" id="KW-1133">Transmembrane helix</keyword>
<feature type="transmembrane region" description="Helical" evidence="1">
    <location>
        <begin position="27"/>
        <end position="49"/>
    </location>
</feature>
<accession>A0ABS4CSZ3</accession>
<keyword evidence="3" id="KW-1185">Reference proteome</keyword>
<evidence type="ECO:0000256" key="1">
    <source>
        <dbReference type="SAM" id="Phobius"/>
    </source>
</evidence>
<organism evidence="2 3">
    <name type="scientific">Bacillus capparidis</name>
    <dbReference type="NCBI Taxonomy" id="1840411"/>
    <lineage>
        <taxon>Bacteria</taxon>
        <taxon>Bacillati</taxon>
        <taxon>Bacillota</taxon>
        <taxon>Bacilli</taxon>
        <taxon>Bacillales</taxon>
        <taxon>Bacillaceae</taxon>
        <taxon>Bacillus</taxon>
    </lineage>
</organism>
<dbReference type="RefSeq" id="WP_082363869.1">
    <property type="nucleotide sequence ID" value="NZ_JAFDST010000001.1"/>
</dbReference>
<dbReference type="Proteomes" id="UP000674416">
    <property type="component" value="Unassembled WGS sequence"/>
</dbReference>
<proteinExistence type="predicted"/>
<reference evidence="2 3" key="1">
    <citation type="submission" date="2021-01" db="EMBL/GenBank/DDBJ databases">
        <title>Genomic Encyclopedia of Type Strains, Phase IV (KMG-IV): sequencing the most valuable type-strain genomes for metagenomic binning, comparative biology and taxonomic classification.</title>
        <authorList>
            <person name="Goeker M."/>
        </authorList>
    </citation>
    <scope>NUCLEOTIDE SEQUENCE [LARGE SCALE GENOMIC DNA]</scope>
    <source>
        <strain evidence="2 3">DSM 103394</strain>
    </source>
</reference>